<dbReference type="InterPro" id="IPR045018">
    <property type="entry name" value="Azg-like"/>
</dbReference>
<name>A0A855X8X0_9BACT</name>
<protein>
    <submittedName>
        <fullName evidence="8">Guanine permease</fullName>
    </submittedName>
</protein>
<evidence type="ECO:0000256" key="5">
    <source>
        <dbReference type="ARBA" id="ARBA00022989"/>
    </source>
</evidence>
<dbReference type="Proteomes" id="UP000250918">
    <property type="component" value="Unassembled WGS sequence"/>
</dbReference>
<proteinExistence type="inferred from homology"/>
<keyword evidence="3" id="KW-0813">Transport</keyword>
<evidence type="ECO:0000256" key="1">
    <source>
        <dbReference type="ARBA" id="ARBA00004127"/>
    </source>
</evidence>
<keyword evidence="4 7" id="KW-0812">Transmembrane</keyword>
<evidence type="ECO:0000313" key="8">
    <source>
        <dbReference type="EMBL" id="PWB73510.1"/>
    </source>
</evidence>
<evidence type="ECO:0000313" key="9">
    <source>
        <dbReference type="Proteomes" id="UP000250918"/>
    </source>
</evidence>
<dbReference type="PANTHER" id="PTHR43337:SF1">
    <property type="entry name" value="XANTHINE_URACIL PERMEASE C887.17-RELATED"/>
    <property type="match status" value="1"/>
</dbReference>
<gene>
    <name evidence="8" type="ORF">C3F09_05250</name>
</gene>
<feature type="transmembrane region" description="Helical" evidence="7">
    <location>
        <begin position="20"/>
        <end position="43"/>
    </location>
</feature>
<comment type="similarity">
    <text evidence="2">Belongs to the nucleobase:cation symporter-2 (NCS2) (TC 2.A.40) family. Azg-like subfamily.</text>
</comment>
<dbReference type="AlphaFoldDB" id="A0A855X8X0"/>
<feature type="transmembrane region" description="Helical" evidence="7">
    <location>
        <begin position="49"/>
        <end position="68"/>
    </location>
</feature>
<feature type="transmembrane region" description="Helical" evidence="7">
    <location>
        <begin position="415"/>
        <end position="433"/>
    </location>
</feature>
<evidence type="ECO:0000256" key="6">
    <source>
        <dbReference type="ARBA" id="ARBA00023136"/>
    </source>
</evidence>
<feature type="transmembrane region" description="Helical" evidence="7">
    <location>
        <begin position="135"/>
        <end position="158"/>
    </location>
</feature>
<keyword evidence="5 7" id="KW-1133">Transmembrane helix</keyword>
<comment type="caution">
    <text evidence="8">The sequence shown here is derived from an EMBL/GenBank/DDBJ whole genome shotgun (WGS) entry which is preliminary data.</text>
</comment>
<keyword evidence="6 7" id="KW-0472">Membrane</keyword>
<dbReference type="GO" id="GO:0012505">
    <property type="term" value="C:endomembrane system"/>
    <property type="evidence" value="ECO:0007669"/>
    <property type="project" value="UniProtKB-SubCell"/>
</dbReference>
<feature type="transmembrane region" description="Helical" evidence="7">
    <location>
        <begin position="380"/>
        <end position="403"/>
    </location>
</feature>
<feature type="transmembrane region" description="Helical" evidence="7">
    <location>
        <begin position="170"/>
        <end position="188"/>
    </location>
</feature>
<feature type="transmembrane region" description="Helical" evidence="7">
    <location>
        <begin position="195"/>
        <end position="214"/>
    </location>
</feature>
<reference evidence="8 9" key="1">
    <citation type="journal article" date="2018" name="ISME J.">
        <title>A methanotrophic archaeon couples anaerobic oxidation of methane to Fe(III) reduction.</title>
        <authorList>
            <person name="Cai C."/>
            <person name="Leu A.O."/>
            <person name="Xie G.J."/>
            <person name="Guo J."/>
            <person name="Feng Y."/>
            <person name="Zhao J.X."/>
            <person name="Tyson G.W."/>
            <person name="Yuan Z."/>
            <person name="Hu S."/>
        </authorList>
    </citation>
    <scope>NUCLEOTIDE SEQUENCE [LARGE SCALE GENOMIC DNA]</scope>
    <source>
        <strain evidence="8">FeB_12</strain>
    </source>
</reference>
<dbReference type="EMBL" id="PQAP01000053">
    <property type="protein sequence ID" value="PWB73510.1"/>
    <property type="molecule type" value="Genomic_DNA"/>
</dbReference>
<comment type="subcellular location">
    <subcellularLocation>
        <location evidence="1">Endomembrane system</location>
        <topology evidence="1">Multi-pass membrane protein</topology>
    </subcellularLocation>
</comment>
<evidence type="ECO:0000256" key="2">
    <source>
        <dbReference type="ARBA" id="ARBA00005697"/>
    </source>
</evidence>
<evidence type="ECO:0000256" key="4">
    <source>
        <dbReference type="ARBA" id="ARBA00022692"/>
    </source>
</evidence>
<feature type="transmembrane region" description="Helical" evidence="7">
    <location>
        <begin position="103"/>
        <end position="123"/>
    </location>
</feature>
<sequence>MLSKYFQFQEHGANYRSEVLGGITTFFAMAYIIVVNPAILAAGGIPKEASTTATILAAVIGTLVMALYARRPFAIAPYMGENAFIAFTVCLGMGFGWEKALGALFISGVIFMLITVLRIRSWIATAIPDGLKRSFAGGIGFFIMFIGLNETGLIRLGIAGAPVKIGDLSGGSPLLAVFAIVLISILMIRRIPGAILIGMLVTTVVAFFTDHALAPQQFVSLPPSLSPVLFHLDIRGALTFDFLPVILVLFVMAFVDTMGTLIGLSARAGLLDKDNNLPEIEKPMMADAVATTSAALLGTSTTGAFIESAAGIEAGARTGFASLVTAGMFLVCLFLAPIFVAVPAVAYGAALIVVGFLMITPLRDLPFHDYADLFPAVATIAVMAFSYNIGFGMATGFVLYPIFQIAARRGRSISAGAWILFVISALLFIFYPYERM</sequence>
<dbReference type="InterPro" id="IPR006043">
    <property type="entry name" value="NCS2"/>
</dbReference>
<accession>A0A855X8X0</accession>
<dbReference type="PANTHER" id="PTHR43337">
    <property type="entry name" value="XANTHINE/URACIL PERMEASE C887.17-RELATED"/>
    <property type="match status" value="1"/>
</dbReference>
<dbReference type="GO" id="GO:0005345">
    <property type="term" value="F:purine nucleobase transmembrane transporter activity"/>
    <property type="evidence" value="ECO:0007669"/>
    <property type="project" value="TreeGrafter"/>
</dbReference>
<feature type="transmembrane region" description="Helical" evidence="7">
    <location>
        <begin position="327"/>
        <end position="360"/>
    </location>
</feature>
<dbReference type="GO" id="GO:0005886">
    <property type="term" value="C:plasma membrane"/>
    <property type="evidence" value="ECO:0007669"/>
    <property type="project" value="TreeGrafter"/>
</dbReference>
<feature type="transmembrane region" description="Helical" evidence="7">
    <location>
        <begin position="234"/>
        <end position="255"/>
    </location>
</feature>
<evidence type="ECO:0000256" key="3">
    <source>
        <dbReference type="ARBA" id="ARBA00022448"/>
    </source>
</evidence>
<feature type="transmembrane region" description="Helical" evidence="7">
    <location>
        <begin position="75"/>
        <end position="97"/>
    </location>
</feature>
<organism evidence="8 9">
    <name type="scientific">candidate division GN15 bacterium</name>
    <dbReference type="NCBI Taxonomy" id="2072418"/>
    <lineage>
        <taxon>Bacteria</taxon>
        <taxon>candidate division GN15</taxon>
    </lineage>
</organism>
<dbReference type="Pfam" id="PF00860">
    <property type="entry name" value="Xan_ur_permease"/>
    <property type="match status" value="1"/>
</dbReference>
<evidence type="ECO:0000256" key="7">
    <source>
        <dbReference type="SAM" id="Phobius"/>
    </source>
</evidence>